<comment type="caution">
    <text evidence="1">The sequence shown here is derived from an EMBL/GenBank/DDBJ whole genome shotgun (WGS) entry which is preliminary data.</text>
</comment>
<organism evidence="1 2">
    <name type="scientific">Mojavia pulchra JT2-VF2</name>
    <dbReference type="NCBI Taxonomy" id="287848"/>
    <lineage>
        <taxon>Bacteria</taxon>
        <taxon>Bacillati</taxon>
        <taxon>Cyanobacteriota</taxon>
        <taxon>Cyanophyceae</taxon>
        <taxon>Nostocales</taxon>
        <taxon>Nostocaceae</taxon>
    </lineage>
</organism>
<reference evidence="1" key="2">
    <citation type="journal article" date="2022" name="Microbiol. Resour. Announc.">
        <title>Metagenome Sequencing to Explore Phylogenomics of Terrestrial Cyanobacteria.</title>
        <authorList>
            <person name="Ward R.D."/>
            <person name="Stajich J.E."/>
            <person name="Johansen J.R."/>
            <person name="Huntemann M."/>
            <person name="Clum A."/>
            <person name="Foster B."/>
            <person name="Foster B."/>
            <person name="Roux S."/>
            <person name="Palaniappan K."/>
            <person name="Varghese N."/>
            <person name="Mukherjee S."/>
            <person name="Reddy T.B.K."/>
            <person name="Daum C."/>
            <person name="Copeland A."/>
            <person name="Chen I.A."/>
            <person name="Ivanova N.N."/>
            <person name="Kyrpides N.C."/>
            <person name="Shapiro N."/>
            <person name="Eloe-Fadrosh E.A."/>
            <person name="Pietrasiak N."/>
        </authorList>
    </citation>
    <scope>NUCLEOTIDE SEQUENCE</scope>
    <source>
        <strain evidence="1">JT2-VF2</strain>
    </source>
</reference>
<sequence length="50" mass="5554">MDSILDDINLSLLPYKGLSSFSDINLSSTTTICHRRQIISHCTTKASSRI</sequence>
<proteinExistence type="predicted"/>
<protein>
    <submittedName>
        <fullName evidence="1">Uncharacterized protein</fullName>
    </submittedName>
</protein>
<evidence type="ECO:0000313" key="1">
    <source>
        <dbReference type="EMBL" id="MBW4561815.1"/>
    </source>
</evidence>
<dbReference type="Proteomes" id="UP000715781">
    <property type="component" value="Unassembled WGS sequence"/>
</dbReference>
<gene>
    <name evidence="1" type="ORF">KME32_11800</name>
</gene>
<accession>A0A951UH69</accession>
<reference evidence="1" key="1">
    <citation type="submission" date="2021-05" db="EMBL/GenBank/DDBJ databases">
        <authorList>
            <person name="Pietrasiak N."/>
            <person name="Ward R."/>
            <person name="Stajich J.E."/>
            <person name="Kurbessoian T."/>
        </authorList>
    </citation>
    <scope>NUCLEOTIDE SEQUENCE</scope>
    <source>
        <strain evidence="1">JT2-VF2</strain>
    </source>
</reference>
<evidence type="ECO:0000313" key="2">
    <source>
        <dbReference type="Proteomes" id="UP000715781"/>
    </source>
</evidence>
<dbReference type="AlphaFoldDB" id="A0A951UH69"/>
<dbReference type="EMBL" id="JAHHHN010000005">
    <property type="protein sequence ID" value="MBW4561815.1"/>
    <property type="molecule type" value="Genomic_DNA"/>
</dbReference>
<name>A0A951UH69_9NOST</name>